<reference evidence="6 7" key="1">
    <citation type="journal article" date="2021" name="Sci. Rep.">
        <title>Chromosome anchoring in Senegalese sole (Solea senegalensis) reveals sex-associated markers and genome rearrangements in flatfish.</title>
        <authorList>
            <person name="Guerrero-Cozar I."/>
            <person name="Gomez-Garrido J."/>
            <person name="Berbel C."/>
            <person name="Martinez-Blanch J.F."/>
            <person name="Alioto T."/>
            <person name="Claros M.G."/>
            <person name="Gagnaire P.A."/>
            <person name="Manchado M."/>
        </authorList>
    </citation>
    <scope>NUCLEOTIDE SEQUENCE [LARGE SCALE GENOMIC DNA]</scope>
    <source>
        <strain evidence="6">Sse05_10M</strain>
    </source>
</reference>
<name>A0AAV6TBT3_SOLSE</name>
<keyword evidence="3 5" id="KW-1133">Transmembrane helix</keyword>
<keyword evidence="4 5" id="KW-0472">Membrane</keyword>
<dbReference type="EMBL" id="JAGKHQ010000001">
    <property type="protein sequence ID" value="KAG7526963.1"/>
    <property type="molecule type" value="Genomic_DNA"/>
</dbReference>
<feature type="transmembrane region" description="Helical" evidence="5">
    <location>
        <begin position="204"/>
        <end position="223"/>
    </location>
</feature>
<evidence type="ECO:0000313" key="6">
    <source>
        <dbReference type="EMBL" id="KAG7526963.1"/>
    </source>
</evidence>
<evidence type="ECO:0000256" key="3">
    <source>
        <dbReference type="ARBA" id="ARBA00022989"/>
    </source>
</evidence>
<protein>
    <submittedName>
        <fullName evidence="6">Solute carrier family 22 member 13-like</fullName>
    </submittedName>
</protein>
<keyword evidence="7" id="KW-1185">Reference proteome</keyword>
<accession>A0AAV6TBT3</accession>
<keyword evidence="2 5" id="KW-0812">Transmembrane</keyword>
<organism evidence="6 7">
    <name type="scientific">Solea senegalensis</name>
    <name type="common">Senegalese sole</name>
    <dbReference type="NCBI Taxonomy" id="28829"/>
    <lineage>
        <taxon>Eukaryota</taxon>
        <taxon>Metazoa</taxon>
        <taxon>Chordata</taxon>
        <taxon>Craniata</taxon>
        <taxon>Vertebrata</taxon>
        <taxon>Euteleostomi</taxon>
        <taxon>Actinopterygii</taxon>
        <taxon>Neopterygii</taxon>
        <taxon>Teleostei</taxon>
        <taxon>Neoteleostei</taxon>
        <taxon>Acanthomorphata</taxon>
        <taxon>Carangaria</taxon>
        <taxon>Pleuronectiformes</taxon>
        <taxon>Pleuronectoidei</taxon>
        <taxon>Soleidae</taxon>
        <taxon>Solea</taxon>
    </lineage>
</organism>
<evidence type="ECO:0000256" key="1">
    <source>
        <dbReference type="ARBA" id="ARBA00004141"/>
    </source>
</evidence>
<feature type="transmembrane region" description="Helical" evidence="5">
    <location>
        <begin position="175"/>
        <end position="197"/>
    </location>
</feature>
<dbReference type="PANTHER" id="PTHR24064">
    <property type="entry name" value="SOLUTE CARRIER FAMILY 22 MEMBER"/>
    <property type="match status" value="1"/>
</dbReference>
<dbReference type="InterPro" id="IPR005828">
    <property type="entry name" value="MFS_sugar_transport-like"/>
</dbReference>
<evidence type="ECO:0000313" key="7">
    <source>
        <dbReference type="Proteomes" id="UP000693946"/>
    </source>
</evidence>
<proteinExistence type="predicted"/>
<dbReference type="GO" id="GO:0016020">
    <property type="term" value="C:membrane"/>
    <property type="evidence" value="ECO:0007669"/>
    <property type="project" value="UniProtKB-SubCell"/>
</dbReference>
<evidence type="ECO:0000256" key="2">
    <source>
        <dbReference type="ARBA" id="ARBA00022692"/>
    </source>
</evidence>
<dbReference type="Proteomes" id="UP000693946">
    <property type="component" value="Linkage Group LG1"/>
</dbReference>
<dbReference type="GO" id="GO:0022857">
    <property type="term" value="F:transmembrane transporter activity"/>
    <property type="evidence" value="ECO:0007669"/>
    <property type="project" value="InterPro"/>
</dbReference>
<evidence type="ECO:0000256" key="5">
    <source>
        <dbReference type="SAM" id="Phobius"/>
    </source>
</evidence>
<feature type="transmembrane region" description="Helical" evidence="5">
    <location>
        <begin position="137"/>
        <end position="155"/>
    </location>
</feature>
<gene>
    <name evidence="6" type="ORF">JOB18_047287</name>
</gene>
<evidence type="ECO:0000256" key="4">
    <source>
        <dbReference type="ARBA" id="ARBA00023136"/>
    </source>
</evidence>
<sequence length="282" mass="31957">MTESVLIHGENSDPDRHCNTDWILAADSNLTADEQLDLTLPREENGTFSQCRMFVPVDRNISVIRQHRLNETTGCLNGWVYYNTQYKATIVTDFDFVCDMSLMPGFVQTVFMAGSVVGAFIFGPLAQSYGCRRSTQLPAVLQLIFVLVMALSPNYSTYLVSEFILATEWIGVRRSLATCICQLSSTVGQIAIVVLMYFVRDWRIVQYILTGMQAVVFVYIWWIPESARWLLEKGRFEEANEIIRRVAKVNKRSVPEDLLLLASRIIIPYSTSSYPSLSSAAF</sequence>
<comment type="caution">
    <text evidence="6">The sequence shown here is derived from an EMBL/GenBank/DDBJ whole genome shotgun (WGS) entry which is preliminary data.</text>
</comment>
<dbReference type="Pfam" id="PF00083">
    <property type="entry name" value="Sugar_tr"/>
    <property type="match status" value="2"/>
</dbReference>
<feature type="transmembrane region" description="Helical" evidence="5">
    <location>
        <begin position="105"/>
        <end position="125"/>
    </location>
</feature>
<dbReference type="AlphaFoldDB" id="A0AAV6TBT3"/>
<comment type="subcellular location">
    <subcellularLocation>
        <location evidence="1">Membrane</location>
        <topology evidence="1">Multi-pass membrane protein</topology>
    </subcellularLocation>
</comment>